<accession>K9CJA3</accession>
<dbReference type="Proteomes" id="UP000009887">
    <property type="component" value="Unassembled WGS sequence"/>
</dbReference>
<protein>
    <recommendedName>
        <fullName evidence="1">Exonuclease domain-containing protein</fullName>
    </recommendedName>
</protein>
<gene>
    <name evidence="2" type="ORF">HMPREF9718_04997</name>
</gene>
<dbReference type="HOGENOM" id="CLU_117593_0_0_5"/>
<name>K9CJA3_SPHYA</name>
<evidence type="ECO:0000259" key="1">
    <source>
        <dbReference type="SMART" id="SM00479"/>
    </source>
</evidence>
<dbReference type="SUPFAM" id="SSF53098">
    <property type="entry name" value="Ribonuclease H-like"/>
    <property type="match status" value="1"/>
</dbReference>
<dbReference type="RefSeq" id="WP_004213327.1">
    <property type="nucleotide sequence ID" value="NZ_JH992906.1"/>
</dbReference>
<organism evidence="2 3">
    <name type="scientific">Sphingobium yanoikuyae ATCC 51230</name>
    <dbReference type="NCBI Taxonomy" id="883163"/>
    <lineage>
        <taxon>Bacteria</taxon>
        <taxon>Pseudomonadati</taxon>
        <taxon>Pseudomonadota</taxon>
        <taxon>Alphaproteobacteria</taxon>
        <taxon>Sphingomonadales</taxon>
        <taxon>Sphingomonadaceae</taxon>
        <taxon>Sphingobium</taxon>
    </lineage>
</organism>
<comment type="caution">
    <text evidence="2">The sequence shown here is derived from an EMBL/GenBank/DDBJ whole genome shotgun (WGS) entry which is preliminary data.</text>
</comment>
<sequence length="198" mass="22320">MTLIALDFEASCLPRHGRSYPIEIGIADEHGLIRSWLIRPPDAWAGWGWTQEAERLHGISKEQLARDGLPPARVVAELEPYVRGARVIADSHFDAPWLMTLSALAAKQPPCAIGHVADLLEEMGAAYEHVEAALRQLDRQPFRRHRAVEDARFIIALVREVRGQVEKTRESQPVFDWRRAPPIARPSVYRPSNVGSVR</sequence>
<dbReference type="GO" id="GO:0004527">
    <property type="term" value="F:exonuclease activity"/>
    <property type="evidence" value="ECO:0007669"/>
    <property type="project" value="UniProtKB-ARBA"/>
</dbReference>
<dbReference type="GO" id="GO:0006259">
    <property type="term" value="P:DNA metabolic process"/>
    <property type="evidence" value="ECO:0007669"/>
    <property type="project" value="UniProtKB-ARBA"/>
</dbReference>
<dbReference type="SMART" id="SM00479">
    <property type="entry name" value="EXOIII"/>
    <property type="match status" value="1"/>
</dbReference>
<dbReference type="EMBL" id="AGZU01000022">
    <property type="protein sequence ID" value="EKU72354.1"/>
    <property type="molecule type" value="Genomic_DNA"/>
</dbReference>
<dbReference type="InterPro" id="IPR036397">
    <property type="entry name" value="RNaseH_sf"/>
</dbReference>
<dbReference type="PATRIC" id="fig|883163.3.peg.5020"/>
<dbReference type="AlphaFoldDB" id="K9CJA3"/>
<evidence type="ECO:0000313" key="2">
    <source>
        <dbReference type="EMBL" id="EKU72354.1"/>
    </source>
</evidence>
<dbReference type="GO" id="GO:0003676">
    <property type="term" value="F:nucleic acid binding"/>
    <property type="evidence" value="ECO:0007669"/>
    <property type="project" value="InterPro"/>
</dbReference>
<dbReference type="InterPro" id="IPR012337">
    <property type="entry name" value="RNaseH-like_sf"/>
</dbReference>
<dbReference type="InterPro" id="IPR013520">
    <property type="entry name" value="Ribonucl_H"/>
</dbReference>
<reference evidence="2 3" key="1">
    <citation type="submission" date="2012-09" db="EMBL/GenBank/DDBJ databases">
        <title>The Genome Sequence of Sphingobium yanoikuyae ATCC 51230.</title>
        <authorList>
            <consortium name="The Broad Institute Genome Sequencing Platform"/>
            <person name="Earl A."/>
            <person name="Ward D."/>
            <person name="Feldgarden M."/>
            <person name="Gevers D."/>
            <person name="Huys G."/>
            <person name="Walker B."/>
            <person name="Young S.K."/>
            <person name="Zeng Q."/>
            <person name="Gargeya S."/>
            <person name="Fitzgerald M."/>
            <person name="Haas B."/>
            <person name="Abouelleil A."/>
            <person name="Alvarado L."/>
            <person name="Arachchi H.M."/>
            <person name="Berlin A.M."/>
            <person name="Chapman S.B."/>
            <person name="Goldberg J."/>
            <person name="Griggs A."/>
            <person name="Gujja S."/>
            <person name="Hansen M."/>
            <person name="Howarth C."/>
            <person name="Imamovic A."/>
            <person name="Larimer J."/>
            <person name="McCowen C."/>
            <person name="Montmayeur A."/>
            <person name="Murphy C."/>
            <person name="Neiman D."/>
            <person name="Pearson M."/>
            <person name="Priest M."/>
            <person name="Roberts A."/>
            <person name="Saif S."/>
            <person name="Shea T."/>
            <person name="Sisk P."/>
            <person name="Sykes S."/>
            <person name="Wortman J."/>
            <person name="Nusbaum C."/>
            <person name="Birren B."/>
        </authorList>
    </citation>
    <scope>NUCLEOTIDE SEQUENCE [LARGE SCALE GENOMIC DNA]</scope>
    <source>
        <strain evidence="2 3">ATCC 51230</strain>
    </source>
</reference>
<feature type="domain" description="Exonuclease" evidence="1">
    <location>
        <begin position="2"/>
        <end position="167"/>
    </location>
</feature>
<evidence type="ECO:0000313" key="3">
    <source>
        <dbReference type="Proteomes" id="UP000009887"/>
    </source>
</evidence>
<proteinExistence type="predicted"/>
<keyword evidence="3" id="KW-1185">Reference proteome</keyword>
<dbReference type="Gene3D" id="3.30.420.10">
    <property type="entry name" value="Ribonuclease H-like superfamily/Ribonuclease H"/>
    <property type="match status" value="1"/>
</dbReference>